<feature type="compositionally biased region" description="Polar residues" evidence="9">
    <location>
        <begin position="564"/>
        <end position="576"/>
    </location>
</feature>
<feature type="region of interest" description="Disordered" evidence="9">
    <location>
        <begin position="1"/>
        <end position="59"/>
    </location>
</feature>
<keyword evidence="6" id="KW-0539">Nucleus</keyword>
<dbReference type="PROSITE" id="PS50811">
    <property type="entry name" value="WRKY"/>
    <property type="match status" value="1"/>
</dbReference>
<reference evidence="11 12" key="1">
    <citation type="journal article" date="2015" name="Proc. Natl. Acad. Sci. U.S.A.">
        <title>The resurrection genome of Boea hygrometrica: A blueprint for survival of dehydration.</title>
        <authorList>
            <person name="Xiao L."/>
            <person name="Yang G."/>
            <person name="Zhang L."/>
            <person name="Yang X."/>
            <person name="Zhao S."/>
            <person name="Ji Z."/>
            <person name="Zhou Q."/>
            <person name="Hu M."/>
            <person name="Wang Y."/>
            <person name="Chen M."/>
            <person name="Xu Y."/>
            <person name="Jin H."/>
            <person name="Xiao X."/>
            <person name="Hu G."/>
            <person name="Bao F."/>
            <person name="Hu Y."/>
            <person name="Wan P."/>
            <person name="Li L."/>
            <person name="Deng X."/>
            <person name="Kuang T."/>
            <person name="Xiang C."/>
            <person name="Zhu J.K."/>
            <person name="Oliver M.J."/>
            <person name="He Y."/>
        </authorList>
    </citation>
    <scope>NUCLEOTIDE SEQUENCE [LARGE SCALE GENOMIC DNA]</scope>
    <source>
        <strain evidence="12">cv. XS01</strain>
    </source>
</reference>
<dbReference type="Gene3D" id="2.20.25.80">
    <property type="entry name" value="WRKY domain"/>
    <property type="match status" value="1"/>
</dbReference>
<dbReference type="AlphaFoldDB" id="A0A2Z7ANH7"/>
<dbReference type="GO" id="GO:0003700">
    <property type="term" value="F:DNA-binding transcription factor activity"/>
    <property type="evidence" value="ECO:0007669"/>
    <property type="project" value="InterPro"/>
</dbReference>
<dbReference type="InterPro" id="IPR003657">
    <property type="entry name" value="WRKY_dom"/>
</dbReference>
<feature type="region of interest" description="Disordered" evidence="9">
    <location>
        <begin position="179"/>
        <end position="223"/>
    </location>
</feature>
<evidence type="ECO:0000259" key="10">
    <source>
        <dbReference type="PROSITE" id="PS50811"/>
    </source>
</evidence>
<evidence type="ECO:0000256" key="3">
    <source>
        <dbReference type="ARBA" id="ARBA00023054"/>
    </source>
</evidence>
<comment type="subcellular location">
    <subcellularLocation>
        <location evidence="1">Nucleus</location>
    </subcellularLocation>
</comment>
<evidence type="ECO:0000256" key="1">
    <source>
        <dbReference type="ARBA" id="ARBA00004123"/>
    </source>
</evidence>
<keyword evidence="4" id="KW-0238">DNA-binding</keyword>
<name>A0A2Z7ANH7_9LAMI</name>
<dbReference type="SMART" id="SM00774">
    <property type="entry name" value="WRKY"/>
    <property type="match status" value="1"/>
</dbReference>
<evidence type="ECO:0000313" key="12">
    <source>
        <dbReference type="Proteomes" id="UP000250235"/>
    </source>
</evidence>
<evidence type="ECO:0000313" key="11">
    <source>
        <dbReference type="EMBL" id="KZV23335.1"/>
    </source>
</evidence>
<feature type="compositionally biased region" description="Polar residues" evidence="9">
    <location>
        <begin position="200"/>
        <end position="215"/>
    </location>
</feature>
<dbReference type="GO" id="GO:0043565">
    <property type="term" value="F:sequence-specific DNA binding"/>
    <property type="evidence" value="ECO:0007669"/>
    <property type="project" value="InterPro"/>
</dbReference>
<evidence type="ECO:0000256" key="5">
    <source>
        <dbReference type="ARBA" id="ARBA00023163"/>
    </source>
</evidence>
<protein>
    <submittedName>
        <fullName evidence="11">Putative WRKY transcription factor 72</fullName>
    </submittedName>
</protein>
<feature type="compositionally biased region" description="Basic and acidic residues" evidence="9">
    <location>
        <begin position="41"/>
        <end position="59"/>
    </location>
</feature>
<evidence type="ECO:0000256" key="6">
    <source>
        <dbReference type="ARBA" id="ARBA00023242"/>
    </source>
</evidence>
<dbReference type="EMBL" id="KV013932">
    <property type="protein sequence ID" value="KZV23335.1"/>
    <property type="molecule type" value="Genomic_DNA"/>
</dbReference>
<keyword evidence="2" id="KW-0805">Transcription regulation</keyword>
<evidence type="ECO:0000256" key="7">
    <source>
        <dbReference type="ARBA" id="ARBA00061007"/>
    </source>
</evidence>
<dbReference type="SUPFAM" id="SSF118290">
    <property type="entry name" value="WRKY DNA-binding domain"/>
    <property type="match status" value="1"/>
</dbReference>
<evidence type="ECO:0000256" key="9">
    <source>
        <dbReference type="SAM" id="MobiDB-lite"/>
    </source>
</evidence>
<dbReference type="Proteomes" id="UP000250235">
    <property type="component" value="Unassembled WGS sequence"/>
</dbReference>
<feature type="compositionally biased region" description="Basic and acidic residues" evidence="9">
    <location>
        <begin position="144"/>
        <end position="163"/>
    </location>
</feature>
<keyword evidence="5" id="KW-0804">Transcription</keyword>
<feature type="coiled-coil region" evidence="8">
    <location>
        <begin position="60"/>
        <end position="108"/>
    </location>
</feature>
<feature type="domain" description="WRKY" evidence="10">
    <location>
        <begin position="242"/>
        <end position="308"/>
    </location>
</feature>
<dbReference type="OrthoDB" id="1912868at2759"/>
<feature type="compositionally biased region" description="Basic and acidic residues" evidence="9">
    <location>
        <begin position="1"/>
        <end position="20"/>
    </location>
</feature>
<feature type="compositionally biased region" description="Low complexity" evidence="9">
    <location>
        <begin position="541"/>
        <end position="556"/>
    </location>
</feature>
<organism evidence="11 12">
    <name type="scientific">Dorcoceras hygrometricum</name>
    <dbReference type="NCBI Taxonomy" id="472368"/>
    <lineage>
        <taxon>Eukaryota</taxon>
        <taxon>Viridiplantae</taxon>
        <taxon>Streptophyta</taxon>
        <taxon>Embryophyta</taxon>
        <taxon>Tracheophyta</taxon>
        <taxon>Spermatophyta</taxon>
        <taxon>Magnoliopsida</taxon>
        <taxon>eudicotyledons</taxon>
        <taxon>Gunneridae</taxon>
        <taxon>Pentapetalae</taxon>
        <taxon>asterids</taxon>
        <taxon>lamiids</taxon>
        <taxon>Lamiales</taxon>
        <taxon>Gesneriaceae</taxon>
        <taxon>Didymocarpoideae</taxon>
        <taxon>Trichosporeae</taxon>
        <taxon>Loxocarpinae</taxon>
        <taxon>Dorcoceras</taxon>
    </lineage>
</organism>
<keyword evidence="12" id="KW-1185">Reference proteome</keyword>
<evidence type="ECO:0000256" key="2">
    <source>
        <dbReference type="ARBA" id="ARBA00023015"/>
    </source>
</evidence>
<evidence type="ECO:0000256" key="8">
    <source>
        <dbReference type="SAM" id="Coils"/>
    </source>
</evidence>
<dbReference type="PANTHER" id="PTHR31429">
    <property type="entry name" value="WRKY TRANSCRIPTION FACTOR 36-RELATED"/>
    <property type="match status" value="1"/>
</dbReference>
<dbReference type="InterPro" id="IPR036576">
    <property type="entry name" value="WRKY_dom_sf"/>
</dbReference>
<dbReference type="GO" id="GO:0005634">
    <property type="term" value="C:nucleus"/>
    <property type="evidence" value="ECO:0007669"/>
    <property type="project" value="UniProtKB-SubCell"/>
</dbReference>
<feature type="compositionally biased region" description="Basic and acidic residues" evidence="9">
    <location>
        <begin position="186"/>
        <end position="199"/>
    </location>
</feature>
<evidence type="ECO:0000256" key="4">
    <source>
        <dbReference type="ARBA" id="ARBA00023125"/>
    </source>
</evidence>
<accession>A0A2Z7ANH7</accession>
<proteinExistence type="inferred from homology"/>
<sequence>METSLHKSLLETVVKEEENRGSSNDDDGGFRDESILLQGETKVERSSPTKSESRTASFVKREQMEQLQLAKSEMVEVMEENQRLRSYLDRILKDYRTLQNQYKEAIQQEGNTKCGNEDSIASADQPEEAELVSLSLGRSSSETTTKEGPRKMPTNERIRQDDREGLALGLDCKFEVPKTSSQVEYPSRENSLEEVRNETGDTTTTWSPHKSSTKNSRSDGEDDELLQQNHAKRARVSVRYRCDTPTMIDGCQWRKYGQKISKGNPCPRAYYRCTVAPSCPVRKQVQRCVEDMSVLITTYEGTHNHPLPISATAVASTTSAAVSMLMSGSSTSGVGPSSSSIPTSSTTSTNLNGLNFYLPNNSRSKPFYLPTTSISSSPSHPTITLDLTSPSSTSSPHLNRLGSNIPSRFSSTNLNFSSLESSSLPVSWNNATLGYGNKIIQTPNSLSFGTQNSETLYHSFMQKNIRNPNVQQSDHTPDTIAAATKAITSDPSFQSALAAALTSLIGSGLAGASSSANQNGSDISSQNIKNTESFPILSSFPTTSSVSNSTSSQHGSLRFLSPSFPFTNTQSKSNSPGDDRDHNV</sequence>
<dbReference type="PANTHER" id="PTHR31429:SF86">
    <property type="entry name" value="WRKY TRANSCRIPTION FACTOR 61-RELATED"/>
    <property type="match status" value="1"/>
</dbReference>
<dbReference type="FunFam" id="2.20.25.80:FF:000002">
    <property type="entry name" value="probable WRKY transcription factor 31"/>
    <property type="match status" value="1"/>
</dbReference>
<dbReference type="Pfam" id="PF03106">
    <property type="entry name" value="WRKY"/>
    <property type="match status" value="1"/>
</dbReference>
<gene>
    <name evidence="11" type="ORF">F511_02236</name>
</gene>
<feature type="region of interest" description="Disordered" evidence="9">
    <location>
        <begin position="109"/>
        <end position="163"/>
    </location>
</feature>
<comment type="similarity">
    <text evidence="7">Belongs to the WRKY group II-b family.</text>
</comment>
<keyword evidence="3 8" id="KW-0175">Coiled coil</keyword>
<feature type="region of interest" description="Disordered" evidence="9">
    <location>
        <begin position="541"/>
        <end position="584"/>
    </location>
</feature>
<dbReference type="InterPro" id="IPR044810">
    <property type="entry name" value="WRKY_plant"/>
</dbReference>